<name>A0A429XVA2_9RICK</name>
<feature type="binding site" evidence="9 13">
    <location>
        <position position="392"/>
    </location>
    <ligand>
        <name>Mn(2+)</name>
        <dbReference type="ChEBI" id="CHEBI:29035"/>
        <label>1</label>
    </ligand>
</feature>
<accession>A0A429XVA2</accession>
<evidence type="ECO:0000313" key="16">
    <source>
        <dbReference type="EMBL" id="RST72198.1"/>
    </source>
</evidence>
<feature type="domain" description="BPG-independent PGAM N-terminal" evidence="15">
    <location>
        <begin position="90"/>
        <end position="286"/>
    </location>
</feature>
<evidence type="ECO:0000256" key="3">
    <source>
        <dbReference type="ARBA" id="ARBA00004798"/>
    </source>
</evidence>
<evidence type="ECO:0000256" key="13">
    <source>
        <dbReference type="PIRSR" id="PIRSR001492-3"/>
    </source>
</evidence>
<dbReference type="InterPro" id="IPR011258">
    <property type="entry name" value="BPG-indep_PGM_N"/>
</dbReference>
<feature type="binding site" evidence="9 12">
    <location>
        <position position="179"/>
    </location>
    <ligand>
        <name>substrate</name>
    </ligand>
</feature>
<dbReference type="OrthoDB" id="9800863at2"/>
<sequence>MKNKTKIILCILDGWGISHDKNNNAIKLANTPNIDYLLSYYPNCLIKTCGESVGLPPMQMGNSEVGHMTIGAGRVIPQDLVRINNLVKNHHKLSENNIIKNLVNKSFNKTCHILGMISDGGVHSHVDHIVELASFLDKNNIKVKLHAFTDGRDSSPKGALKYIKKLSEHNIEITSISGRYYAMDRDCRWDRTKLAYNSIVARDTSVYNDVHEYIKKCYSEGITDEFIRPAHKKSFSGINNQDSLLFLNFRADRIRQIAESLVLNNFDKFEVKELNLSYAASMVRYSSKFKNIIEEVLPSLKIQNDLGKYLSNKCLTQLRVAETEKYAHVTYFFNCGREKQIDGEKWLLVDSPKVKTYDLKPEMSAYQITDKLIESIKNKKFDFICVNYANADMVGHTGDLQATIKACSTIDQCVGKLLNICKEKDVKLLITADHGNAEEIYEVNSNQIKTSHTINDVPLIYFGNKKIKLVNGELSDIAPTILDILKIPKPIEMSGETLIR</sequence>
<comment type="pathway">
    <text evidence="3 9">Carbohydrate degradation; glycolysis; pyruvate from D-glyceraldehyde 3-phosphate: step 3/5.</text>
</comment>
<dbReference type="GO" id="GO:0006096">
    <property type="term" value="P:glycolytic process"/>
    <property type="evidence" value="ECO:0007669"/>
    <property type="project" value="UniProtKB-UniRule"/>
</dbReference>
<feature type="active site" description="Phosphoserine intermediate" evidence="9 11">
    <location>
        <position position="63"/>
    </location>
</feature>
<keyword evidence="5 9" id="KW-0479">Metal-binding</keyword>
<comment type="function">
    <text evidence="2 9">Catalyzes the interconversion of 2-phosphoglycerate and 3-phosphoglycerate.</text>
</comment>
<dbReference type="Proteomes" id="UP000279470">
    <property type="component" value="Unassembled WGS sequence"/>
</dbReference>
<evidence type="ECO:0000259" key="15">
    <source>
        <dbReference type="Pfam" id="PF06415"/>
    </source>
</evidence>
<evidence type="ECO:0000256" key="5">
    <source>
        <dbReference type="ARBA" id="ARBA00022723"/>
    </source>
</evidence>
<dbReference type="HAMAP" id="MF_01038">
    <property type="entry name" value="GpmI"/>
    <property type="match status" value="1"/>
</dbReference>
<reference evidence="17" key="1">
    <citation type="submission" date="2018-11" db="EMBL/GenBank/DDBJ databases">
        <title>Phylogenetic, genomic, and biogeographic characterization of a novel and ubiquitous marine invertebrate-associated Rickettsiales parasite, Candidatus Marinoinvertebrata rohwerii, gen. nov., sp. nov.</title>
        <authorList>
            <person name="Klinges J.G."/>
            <person name="Rosales S.M."/>
            <person name="Mcminds R."/>
            <person name="Shaver E.C."/>
            <person name="Shantz A."/>
            <person name="Peters E.C."/>
            <person name="Burkepile D.E."/>
            <person name="Silliman B.R."/>
            <person name="Vega Thurber R.L."/>
        </authorList>
    </citation>
    <scope>NUCLEOTIDE SEQUENCE [LARGE SCALE GENOMIC DNA]</scope>
    <source>
        <strain evidence="17">a_cerv_44</strain>
    </source>
</reference>
<comment type="subunit">
    <text evidence="9">Monomer.</text>
</comment>
<keyword evidence="6 9" id="KW-0324">Glycolysis</keyword>
<dbReference type="InterPro" id="IPR005995">
    <property type="entry name" value="Pgm_bpd_ind"/>
</dbReference>
<evidence type="ECO:0000256" key="10">
    <source>
        <dbReference type="NCBIfam" id="TIGR01307"/>
    </source>
</evidence>
<dbReference type="PIRSF" id="PIRSF001492">
    <property type="entry name" value="IPGAM"/>
    <property type="match status" value="1"/>
</dbReference>
<comment type="caution">
    <text evidence="16">The sequence shown here is derived from an EMBL/GenBank/DDBJ whole genome shotgun (WGS) entry which is preliminary data.</text>
</comment>
<keyword evidence="17" id="KW-1185">Reference proteome</keyword>
<comment type="similarity">
    <text evidence="4 9">Belongs to the BPG-independent phosphoglycerate mutase family.</text>
</comment>
<feature type="binding site" evidence="9 12">
    <location>
        <position position="325"/>
    </location>
    <ligand>
        <name>substrate</name>
    </ligand>
</feature>
<dbReference type="PANTHER" id="PTHR31637">
    <property type="entry name" value="2,3-BISPHOSPHOGLYCERATE-INDEPENDENT PHOSPHOGLYCERATE MUTASE"/>
    <property type="match status" value="1"/>
</dbReference>
<keyword evidence="7 9" id="KW-0464">Manganese</keyword>
<evidence type="ECO:0000256" key="4">
    <source>
        <dbReference type="ARBA" id="ARBA00008819"/>
    </source>
</evidence>
<feature type="binding site" evidence="9 13">
    <location>
        <position position="433"/>
    </location>
    <ligand>
        <name>Mn(2+)</name>
        <dbReference type="ChEBI" id="CHEBI:29035"/>
        <label>2</label>
    </ligand>
</feature>
<evidence type="ECO:0000256" key="8">
    <source>
        <dbReference type="ARBA" id="ARBA00023235"/>
    </source>
</evidence>
<dbReference type="UniPathway" id="UPA00109">
    <property type="reaction ID" value="UER00186"/>
</dbReference>
<feature type="binding site" evidence="9 12">
    <location>
        <begin position="250"/>
        <end position="253"/>
    </location>
    <ligand>
        <name>substrate</name>
    </ligand>
</feature>
<proteinExistence type="inferred from homology"/>
<feature type="binding site" evidence="9 13">
    <location>
        <position position="396"/>
    </location>
    <ligand>
        <name>Mn(2+)</name>
        <dbReference type="ChEBI" id="CHEBI:29035"/>
        <label>1</label>
    </ligand>
</feature>
<comment type="catalytic activity">
    <reaction evidence="1 9">
        <text>(2R)-2-phosphoglycerate = (2R)-3-phosphoglycerate</text>
        <dbReference type="Rhea" id="RHEA:15901"/>
        <dbReference type="ChEBI" id="CHEBI:58272"/>
        <dbReference type="ChEBI" id="CHEBI:58289"/>
        <dbReference type="EC" id="5.4.2.12"/>
    </reaction>
</comment>
<dbReference type="RefSeq" id="WP_126044199.1">
    <property type="nucleotide sequence ID" value="NZ_RXFM01000003.1"/>
</dbReference>
<dbReference type="NCBIfam" id="TIGR01307">
    <property type="entry name" value="pgm_bpd_ind"/>
    <property type="match status" value="1"/>
</dbReference>
<dbReference type="EMBL" id="RXFM01000003">
    <property type="protein sequence ID" value="RST72198.1"/>
    <property type="molecule type" value="Genomic_DNA"/>
</dbReference>
<dbReference type="CDD" id="cd16010">
    <property type="entry name" value="iPGM"/>
    <property type="match status" value="1"/>
</dbReference>
<evidence type="ECO:0000256" key="6">
    <source>
        <dbReference type="ARBA" id="ARBA00023152"/>
    </source>
</evidence>
<evidence type="ECO:0000256" key="7">
    <source>
        <dbReference type="ARBA" id="ARBA00023211"/>
    </source>
</evidence>
<dbReference type="SUPFAM" id="SSF64158">
    <property type="entry name" value="2,3-Bisphosphoglycerate-independent phosphoglycerate mutase, substrate-binding domain"/>
    <property type="match status" value="1"/>
</dbReference>
<feature type="binding site" evidence="9 13">
    <location>
        <position position="13"/>
    </location>
    <ligand>
        <name>Mn(2+)</name>
        <dbReference type="ChEBI" id="CHEBI:29035"/>
        <label>2</label>
    </ligand>
</feature>
<evidence type="ECO:0000313" key="17">
    <source>
        <dbReference type="Proteomes" id="UP000279470"/>
    </source>
</evidence>
<comment type="cofactor">
    <cofactor evidence="9">
        <name>Mn(2+)</name>
        <dbReference type="ChEBI" id="CHEBI:29035"/>
    </cofactor>
    <text evidence="9">Binds 2 manganese ions per subunit.</text>
</comment>
<dbReference type="Pfam" id="PF06415">
    <property type="entry name" value="iPGM_N"/>
    <property type="match status" value="1"/>
</dbReference>
<evidence type="ECO:0000259" key="14">
    <source>
        <dbReference type="Pfam" id="PF01676"/>
    </source>
</evidence>
<dbReference type="InterPro" id="IPR017850">
    <property type="entry name" value="Alkaline_phosphatase_core_sf"/>
</dbReference>
<feature type="binding site" evidence="9 13">
    <location>
        <position position="63"/>
    </location>
    <ligand>
        <name>Mn(2+)</name>
        <dbReference type="ChEBI" id="CHEBI:29035"/>
        <label>2</label>
    </ligand>
</feature>
<dbReference type="GO" id="GO:0004619">
    <property type="term" value="F:phosphoglycerate mutase activity"/>
    <property type="evidence" value="ECO:0007669"/>
    <property type="project" value="UniProtKB-UniRule"/>
</dbReference>
<feature type="binding site" evidence="9 12">
    <location>
        <begin position="152"/>
        <end position="153"/>
    </location>
    <ligand>
        <name>substrate</name>
    </ligand>
</feature>
<evidence type="ECO:0000256" key="1">
    <source>
        <dbReference type="ARBA" id="ARBA00000370"/>
    </source>
</evidence>
<dbReference type="InterPro" id="IPR036646">
    <property type="entry name" value="PGAM_B_sf"/>
</dbReference>
<feature type="domain" description="Metalloenzyme" evidence="14">
    <location>
        <begin position="6"/>
        <end position="488"/>
    </location>
</feature>
<feature type="binding site" evidence="9 13">
    <location>
        <position position="452"/>
    </location>
    <ligand>
        <name>Mn(2+)</name>
        <dbReference type="ChEBI" id="CHEBI:29035"/>
        <label>1</label>
    </ligand>
</feature>
<organism evidence="16 17">
    <name type="scientific">Candidatus Aquarickettsia rohweri</name>
    <dbReference type="NCBI Taxonomy" id="2602574"/>
    <lineage>
        <taxon>Bacteria</taxon>
        <taxon>Pseudomonadati</taxon>
        <taxon>Pseudomonadota</taxon>
        <taxon>Alphaproteobacteria</taxon>
        <taxon>Rickettsiales</taxon>
        <taxon>Candidatus Midichloriaceae</taxon>
        <taxon>Candidatus Aquarickettsia</taxon>
    </lineage>
</organism>
<dbReference type="FunFam" id="3.40.1450.10:FF:000002">
    <property type="entry name" value="2,3-bisphosphoglycerate-independent phosphoglycerate mutase"/>
    <property type="match status" value="1"/>
</dbReference>
<dbReference type="EC" id="5.4.2.12" evidence="9 10"/>
<keyword evidence="8 9" id="KW-0413">Isomerase</keyword>
<dbReference type="PANTHER" id="PTHR31637:SF0">
    <property type="entry name" value="2,3-BISPHOSPHOGLYCERATE-INDEPENDENT PHOSPHOGLYCERATE MUTASE"/>
    <property type="match status" value="1"/>
</dbReference>
<evidence type="ECO:0000256" key="11">
    <source>
        <dbReference type="PIRSR" id="PIRSR001492-1"/>
    </source>
</evidence>
<feature type="binding site" evidence="9 12">
    <location>
        <position position="185"/>
    </location>
    <ligand>
        <name>substrate</name>
    </ligand>
</feature>
<protein>
    <recommendedName>
        <fullName evidence="9 10">2,3-bisphosphoglycerate-independent phosphoglycerate mutase</fullName>
        <shortName evidence="9">BPG-independent PGAM</shortName>
        <shortName evidence="9">Phosphoglyceromutase</shortName>
        <shortName evidence="9">iPGM</shortName>
        <ecNumber evidence="9 10">5.4.2.12</ecNumber>
    </recommendedName>
</protein>
<dbReference type="Gene3D" id="3.40.1450.10">
    <property type="entry name" value="BPG-independent phosphoglycerate mutase, domain B"/>
    <property type="match status" value="1"/>
</dbReference>
<dbReference type="InterPro" id="IPR006124">
    <property type="entry name" value="Metalloenzyme"/>
</dbReference>
<dbReference type="GO" id="GO:0006007">
    <property type="term" value="P:glucose catabolic process"/>
    <property type="evidence" value="ECO:0007669"/>
    <property type="project" value="InterPro"/>
</dbReference>
<dbReference type="Gene3D" id="3.40.720.10">
    <property type="entry name" value="Alkaline Phosphatase, subunit A"/>
    <property type="match status" value="1"/>
</dbReference>
<gene>
    <name evidence="9" type="primary">gpmI</name>
    <name evidence="16" type="ORF">EIC27_00445</name>
</gene>
<dbReference type="GO" id="GO:0005829">
    <property type="term" value="C:cytosol"/>
    <property type="evidence" value="ECO:0007669"/>
    <property type="project" value="TreeGrafter"/>
</dbReference>
<dbReference type="SUPFAM" id="SSF53649">
    <property type="entry name" value="Alkaline phosphatase-like"/>
    <property type="match status" value="1"/>
</dbReference>
<feature type="binding site" evidence="9 13">
    <location>
        <position position="434"/>
    </location>
    <ligand>
        <name>Mn(2+)</name>
        <dbReference type="ChEBI" id="CHEBI:29035"/>
        <label>2</label>
    </ligand>
</feature>
<dbReference type="Pfam" id="PF01676">
    <property type="entry name" value="Metalloenzyme"/>
    <property type="match status" value="1"/>
</dbReference>
<evidence type="ECO:0000256" key="9">
    <source>
        <dbReference type="HAMAP-Rule" id="MF_01038"/>
    </source>
</evidence>
<feature type="binding site" evidence="9 12">
    <location>
        <position position="123"/>
    </location>
    <ligand>
        <name>substrate</name>
    </ligand>
</feature>
<evidence type="ECO:0000256" key="12">
    <source>
        <dbReference type="PIRSR" id="PIRSR001492-2"/>
    </source>
</evidence>
<dbReference type="AlphaFoldDB" id="A0A429XVA2"/>
<evidence type="ECO:0000256" key="2">
    <source>
        <dbReference type="ARBA" id="ARBA00002315"/>
    </source>
</evidence>
<dbReference type="GO" id="GO:0030145">
    <property type="term" value="F:manganese ion binding"/>
    <property type="evidence" value="ECO:0007669"/>
    <property type="project" value="UniProtKB-UniRule"/>
</dbReference>